<organism evidence="2 3">
    <name type="scientific">Branchiostoma belcheri</name>
    <name type="common">Amphioxus</name>
    <dbReference type="NCBI Taxonomy" id="7741"/>
    <lineage>
        <taxon>Eukaryota</taxon>
        <taxon>Metazoa</taxon>
        <taxon>Chordata</taxon>
        <taxon>Cephalochordata</taxon>
        <taxon>Leptocardii</taxon>
        <taxon>Amphioxiformes</taxon>
        <taxon>Branchiostomatidae</taxon>
        <taxon>Branchiostoma</taxon>
    </lineage>
</organism>
<evidence type="ECO:0000313" key="2">
    <source>
        <dbReference type="Proteomes" id="UP000515135"/>
    </source>
</evidence>
<feature type="compositionally biased region" description="Basic and acidic residues" evidence="1">
    <location>
        <begin position="106"/>
        <end position="115"/>
    </location>
</feature>
<evidence type="ECO:0000313" key="3">
    <source>
        <dbReference type="RefSeq" id="XP_019637161.1"/>
    </source>
</evidence>
<sequence length="198" mass="22952">MASSAENNFRSFTRHLEGLIRDCDRRIDTRDIAEINVFIERIFALTTKATKLQKACPSLPANDDFRVAISDVAGELRARLKQWNGKRQHALPKPKRVESFHPAGNVEREGPGRPRKDISVEDVLHDILDLDYSVTDVAKKHQVNRSTIYRRLDEHGLNIQQERYTDISQQEIEEIVERARVDYGFREMGQKVMFGHLR</sequence>
<protein>
    <submittedName>
        <fullName evidence="3">Uncharacterized protein LOC109479615</fullName>
    </submittedName>
</protein>
<dbReference type="RefSeq" id="XP_019637161.1">
    <property type="nucleotide sequence ID" value="XM_019781602.1"/>
</dbReference>
<dbReference type="KEGG" id="bbel:109479615"/>
<name>A0A6P5A5V9_BRABE</name>
<reference evidence="3" key="1">
    <citation type="submission" date="2025-08" db="UniProtKB">
        <authorList>
            <consortium name="RefSeq"/>
        </authorList>
    </citation>
    <scope>IDENTIFICATION</scope>
    <source>
        <tissue evidence="3">Gonad</tissue>
    </source>
</reference>
<dbReference type="AlphaFoldDB" id="A0A6P5A5V9"/>
<feature type="compositionally biased region" description="Basic residues" evidence="1">
    <location>
        <begin position="85"/>
        <end position="94"/>
    </location>
</feature>
<dbReference type="OrthoDB" id="6247875at2759"/>
<accession>A0A6P5A5V9</accession>
<keyword evidence="2" id="KW-1185">Reference proteome</keyword>
<feature type="region of interest" description="Disordered" evidence="1">
    <location>
        <begin position="85"/>
        <end position="115"/>
    </location>
</feature>
<dbReference type="Proteomes" id="UP000515135">
    <property type="component" value="Unplaced"/>
</dbReference>
<proteinExistence type="predicted"/>
<evidence type="ECO:0000256" key="1">
    <source>
        <dbReference type="SAM" id="MobiDB-lite"/>
    </source>
</evidence>
<gene>
    <name evidence="3" type="primary">LOC109479615</name>
</gene>
<dbReference type="GeneID" id="109479615"/>